<sequence length="260" mass="29009">MAESDPRLLAPPADVVTPLVGNGDVDWDTFDSQAYFSHNYGELRPDDARIIEIVAGFFERNAPGRNAMRHAIDVGAGANLYPAMVMLPYSARVTLFERAYTNRVWLQHELAEPHGSWREFWDKIASGRPEYQPIRNPLGVLHDRAVVEKGSVFSMAPDRYDLGTMFFVAESITTRTDEFQRAARNFVRVLRPGAPFAAAFMRDSSGYVVKGQFFPACSIGPEDVEKALAPVARNVDIEMVESNDLREGYGGMMVATGRKK</sequence>
<dbReference type="Proteomes" id="UP000598996">
    <property type="component" value="Unassembled WGS sequence"/>
</dbReference>
<dbReference type="Gene3D" id="3.40.50.150">
    <property type="entry name" value="Vaccinia Virus protein VP39"/>
    <property type="match status" value="1"/>
</dbReference>
<dbReference type="EMBL" id="JAENHO010000021">
    <property type="protein sequence ID" value="MBL7261663.1"/>
    <property type="molecule type" value="Genomic_DNA"/>
</dbReference>
<dbReference type="SUPFAM" id="SSF53335">
    <property type="entry name" value="S-adenosyl-L-methionine-dependent methyltransferases"/>
    <property type="match status" value="1"/>
</dbReference>
<dbReference type="PROSITE" id="PS51681">
    <property type="entry name" value="SAM_MT_NNMT_PNMT_TEMT"/>
    <property type="match status" value="1"/>
</dbReference>
<evidence type="ECO:0000256" key="1">
    <source>
        <dbReference type="ARBA" id="ARBA00022603"/>
    </source>
</evidence>
<accession>A0ABS1W543</accession>
<proteinExistence type="predicted"/>
<evidence type="ECO:0000256" key="3">
    <source>
        <dbReference type="ARBA" id="ARBA00022691"/>
    </source>
</evidence>
<keyword evidence="3" id="KW-0949">S-adenosyl-L-methionine</keyword>
<dbReference type="RefSeq" id="WP_203078118.1">
    <property type="nucleotide sequence ID" value="NZ_JAENHO010000021.1"/>
</dbReference>
<evidence type="ECO:0000313" key="5">
    <source>
        <dbReference type="Proteomes" id="UP000598996"/>
    </source>
</evidence>
<dbReference type="InterPro" id="IPR029063">
    <property type="entry name" value="SAM-dependent_MTases_sf"/>
</dbReference>
<dbReference type="Pfam" id="PF01234">
    <property type="entry name" value="NNMT_PNMT_TEMT"/>
    <property type="match status" value="1"/>
</dbReference>
<evidence type="ECO:0008006" key="6">
    <source>
        <dbReference type="Google" id="ProtNLM"/>
    </source>
</evidence>
<name>A0ABS1W543_9ACTN</name>
<organism evidence="4 5">
    <name type="scientific">Paractinoplanes lichenicola</name>
    <dbReference type="NCBI Taxonomy" id="2802976"/>
    <lineage>
        <taxon>Bacteria</taxon>
        <taxon>Bacillati</taxon>
        <taxon>Actinomycetota</taxon>
        <taxon>Actinomycetes</taxon>
        <taxon>Micromonosporales</taxon>
        <taxon>Micromonosporaceae</taxon>
        <taxon>Paractinoplanes</taxon>
    </lineage>
</organism>
<comment type="caution">
    <text evidence="4">The sequence shown here is derived from an EMBL/GenBank/DDBJ whole genome shotgun (WGS) entry which is preliminary data.</text>
</comment>
<keyword evidence="2" id="KW-0808">Transferase</keyword>
<reference evidence="4 5" key="1">
    <citation type="submission" date="2021-01" db="EMBL/GenBank/DDBJ databases">
        <title>Actinoplanes sp. nov. LDG1-01 isolated from lichen.</title>
        <authorList>
            <person name="Saeng-In P."/>
            <person name="Phongsopitanun W."/>
            <person name="Kanchanasin P."/>
            <person name="Yuki M."/>
            <person name="Kudo T."/>
            <person name="Ohkuma M."/>
            <person name="Tanasupawat S."/>
        </authorList>
    </citation>
    <scope>NUCLEOTIDE SEQUENCE [LARGE SCALE GENOMIC DNA]</scope>
    <source>
        <strain evidence="4 5">LDG1-01</strain>
    </source>
</reference>
<keyword evidence="1" id="KW-0489">Methyltransferase</keyword>
<dbReference type="InterPro" id="IPR000940">
    <property type="entry name" value="NNMT_TEMT_trans"/>
</dbReference>
<evidence type="ECO:0000256" key="2">
    <source>
        <dbReference type="ARBA" id="ARBA00022679"/>
    </source>
</evidence>
<gene>
    <name evidence="4" type="ORF">JKJ07_46040</name>
</gene>
<protein>
    <recommendedName>
        <fullName evidence="6">NNMT/PNMT/TEMT family protein</fullName>
    </recommendedName>
</protein>
<keyword evidence="5" id="KW-1185">Reference proteome</keyword>
<dbReference type="NCBIfam" id="NF040568">
    <property type="entry name" value="SCO2525_fam"/>
    <property type="match status" value="1"/>
</dbReference>
<evidence type="ECO:0000313" key="4">
    <source>
        <dbReference type="EMBL" id="MBL7261663.1"/>
    </source>
</evidence>